<gene>
    <name evidence="2" type="ORF">ABT58_02965</name>
</gene>
<keyword evidence="1" id="KW-1133">Transmembrane helix</keyword>
<evidence type="ECO:0000313" key="3">
    <source>
        <dbReference type="Proteomes" id="UP000036426"/>
    </source>
</evidence>
<comment type="caution">
    <text evidence="2">The sequence shown here is derived from an EMBL/GenBank/DDBJ whole genome shotgun (WGS) entry which is preliminary data.</text>
</comment>
<dbReference type="PATRIC" id="fig|754436.4.peg.627"/>
<organism evidence="2 3">
    <name type="scientific">Photobacterium aphoticum</name>
    <dbReference type="NCBI Taxonomy" id="754436"/>
    <lineage>
        <taxon>Bacteria</taxon>
        <taxon>Pseudomonadati</taxon>
        <taxon>Pseudomonadota</taxon>
        <taxon>Gammaproteobacteria</taxon>
        <taxon>Vibrionales</taxon>
        <taxon>Vibrionaceae</taxon>
        <taxon>Photobacterium</taxon>
    </lineage>
</organism>
<dbReference type="AlphaFoldDB" id="A0A0J1GRW2"/>
<keyword evidence="1" id="KW-0812">Transmembrane</keyword>
<protein>
    <submittedName>
        <fullName evidence="2">Uncharacterized protein</fullName>
    </submittedName>
</protein>
<feature type="transmembrane region" description="Helical" evidence="1">
    <location>
        <begin position="152"/>
        <end position="176"/>
    </location>
</feature>
<evidence type="ECO:0000313" key="2">
    <source>
        <dbReference type="EMBL" id="KLV02488.1"/>
    </source>
</evidence>
<proteinExistence type="predicted"/>
<sequence length="200" mass="23307">MAKSNIIRALLTIVRKITVFIVLLMVAFHLSPYLLGTEHYVETTSSSDIHSYFPIALMQERENDHARQEKRVHVLTWGDYQQAPGNYTAQLLQVPQAGTYRLANNEQLVLAYVKQNDSEQASAYAYMVRHETEDYTFWSEYRITQDGRVVPILFRLSGAMLMMPAFFAVWLVYALLKKGLLWWWRHRLKHSHEVQSDAKG</sequence>
<evidence type="ECO:0000256" key="1">
    <source>
        <dbReference type="SAM" id="Phobius"/>
    </source>
</evidence>
<name>A0A0J1GRW2_9GAMM</name>
<dbReference type="EMBL" id="LDOV01000006">
    <property type="protein sequence ID" value="KLV02488.1"/>
    <property type="molecule type" value="Genomic_DNA"/>
</dbReference>
<reference evidence="2 3" key="1">
    <citation type="submission" date="2015-05" db="EMBL/GenBank/DDBJ databases">
        <title>Photobacterium galathea sp. nov.</title>
        <authorList>
            <person name="Machado H."/>
            <person name="Gram L."/>
        </authorList>
    </citation>
    <scope>NUCLEOTIDE SEQUENCE [LARGE SCALE GENOMIC DNA]</scope>
    <source>
        <strain evidence="2 3">DSM 25995</strain>
    </source>
</reference>
<accession>A0A0J1GRW2</accession>
<keyword evidence="1" id="KW-0472">Membrane</keyword>
<dbReference type="Proteomes" id="UP000036426">
    <property type="component" value="Unassembled WGS sequence"/>
</dbReference>
<feature type="transmembrane region" description="Helical" evidence="1">
    <location>
        <begin position="12"/>
        <end position="35"/>
    </location>
</feature>
<keyword evidence="3" id="KW-1185">Reference proteome</keyword>
<dbReference type="RefSeq" id="WP_047872879.1">
    <property type="nucleotide sequence ID" value="NZ_BMYC01000027.1"/>
</dbReference>